<organism evidence="1 3">
    <name type="scientific">Anaerotruncus colihominis</name>
    <dbReference type="NCBI Taxonomy" id="169435"/>
    <lineage>
        <taxon>Bacteria</taxon>
        <taxon>Bacillati</taxon>
        <taxon>Bacillota</taxon>
        <taxon>Clostridia</taxon>
        <taxon>Eubacteriales</taxon>
        <taxon>Oscillospiraceae</taxon>
        <taxon>Anaerotruncus</taxon>
    </lineage>
</organism>
<proteinExistence type="predicted"/>
<comment type="caution">
    <text evidence="1">The sequence shown here is derived from an EMBL/GenBank/DDBJ whole genome shotgun (WGS) entry which is preliminary data.</text>
</comment>
<dbReference type="EMBL" id="VIQT01000008">
    <property type="protein sequence ID" value="NDO38449.1"/>
    <property type="molecule type" value="Genomic_DNA"/>
</dbReference>
<evidence type="ECO:0000313" key="2">
    <source>
        <dbReference type="EMBL" id="NDO38449.1"/>
    </source>
</evidence>
<reference evidence="1 3" key="1">
    <citation type="submission" date="2018-08" db="EMBL/GenBank/DDBJ databases">
        <title>Murine metabolic-syndrome-specific gut microbial biobank.</title>
        <authorList>
            <person name="Liu C."/>
        </authorList>
    </citation>
    <scope>NUCLEOTIDE SEQUENCE [LARGE SCALE GENOMIC DNA]</scope>
    <source>
        <strain evidence="1 3">X69</strain>
    </source>
</reference>
<evidence type="ECO:0000313" key="1">
    <source>
        <dbReference type="EMBL" id="NBI78462.1"/>
    </source>
</evidence>
<dbReference type="EMBL" id="QXWZ01000008">
    <property type="protein sequence ID" value="NBI78462.1"/>
    <property type="molecule type" value="Genomic_DNA"/>
</dbReference>
<gene>
    <name evidence="1" type="ORF">D3Z39_06180</name>
    <name evidence="2" type="ORF">FMM72_04160</name>
</gene>
<protein>
    <submittedName>
        <fullName evidence="1">XRE family transcriptional regulator</fullName>
    </submittedName>
</protein>
<evidence type="ECO:0000313" key="3">
    <source>
        <dbReference type="Proteomes" id="UP000446348"/>
    </source>
</evidence>
<evidence type="ECO:0000313" key="4">
    <source>
        <dbReference type="Proteomes" id="UP000462501"/>
    </source>
</evidence>
<reference evidence="2 4" key="2">
    <citation type="submission" date="2019-06" db="EMBL/GenBank/DDBJ databases">
        <title>Draft genome sequences of 15 bacterial species constituting the stable defined intestinal microbiota of the GM15 gnotobiotic mouse model.</title>
        <authorList>
            <person name="Elie C."/>
            <person name="Mathieu A."/>
            <person name="Saliou A."/>
            <person name="Darnaud M."/>
            <person name="Leulier F."/>
            <person name="Tamellini A."/>
        </authorList>
    </citation>
    <scope>NUCLEOTIDE SEQUENCE [LARGE SCALE GENOMIC DNA]</scope>
    <source>
        <strain evidence="2 4">JM4-15</strain>
    </source>
</reference>
<dbReference type="Proteomes" id="UP000446348">
    <property type="component" value="Unassembled WGS sequence"/>
</dbReference>
<dbReference type="Proteomes" id="UP000462501">
    <property type="component" value="Unassembled WGS sequence"/>
</dbReference>
<dbReference type="AlphaFoldDB" id="A0A845RLA8"/>
<accession>A0A845RLA8</accession>
<sequence>MPVSYKKLWKISIVCGMKTKDLRAAGIGHASIAWGCLKNEVAADVPVKICTA</sequence>
<name>A0A845RLA8_9FIRM</name>